<dbReference type="InterPro" id="IPR002656">
    <property type="entry name" value="Acyl_transf_3_dom"/>
</dbReference>
<dbReference type="InterPro" id="IPR050879">
    <property type="entry name" value="Acyltransferase_3"/>
</dbReference>
<protein>
    <submittedName>
        <fullName evidence="3">Acyltransferase</fullName>
    </submittedName>
</protein>
<dbReference type="PANTHER" id="PTHR23028:SF134">
    <property type="entry name" value="PUTATIVE (AFU_ORTHOLOGUE AFUA_4G08520)-RELATED"/>
    <property type="match status" value="1"/>
</dbReference>
<feature type="transmembrane region" description="Helical" evidence="1">
    <location>
        <begin position="345"/>
        <end position="367"/>
    </location>
</feature>
<proteinExistence type="predicted"/>
<accession>E7RLZ4</accession>
<feature type="transmembrane region" description="Helical" evidence="1">
    <location>
        <begin position="20"/>
        <end position="38"/>
    </location>
</feature>
<organism evidence="3 4">
    <name type="scientific">Hoylesella oralis ATCC 33269</name>
    <dbReference type="NCBI Taxonomy" id="873533"/>
    <lineage>
        <taxon>Bacteria</taxon>
        <taxon>Pseudomonadati</taxon>
        <taxon>Bacteroidota</taxon>
        <taxon>Bacteroidia</taxon>
        <taxon>Bacteroidales</taxon>
        <taxon>Prevotellaceae</taxon>
        <taxon>Hoylesella</taxon>
    </lineage>
</organism>
<feature type="domain" description="Acyltransferase 3" evidence="2">
    <location>
        <begin position="16"/>
        <end position="365"/>
    </location>
</feature>
<feature type="transmembrane region" description="Helical" evidence="1">
    <location>
        <begin position="119"/>
        <end position="136"/>
    </location>
</feature>
<sequence length="395" mass="44439">MNKNNIYLKSKPRYEILDGLRGVAAMLVVVFHIFEGYASGVEEYVVNHGYLAVDFFFVLSGFVVGYAYDDRWGSMSVWNFCKRRLVRLHPMVVFGMTLGLFCFYLGAGDKFPLISETPWYTVLLMYVLGCLMIPAAPSMDIRGWGETYSLDGPAWSLMYEYVANLLYALFIRRLSKIGLAVCVAFFAFLTVNLCLNIDVFGILKPHEWAAYTVIGGWGLDGVHLFVGATRLLYPFFMGLLLARMNRLISLRGGFWWCAGLVSLLLAIPHVGTGDTSWLNGLYECFCILAMFPLIVAIGAGSNITDKRTAKACKLLGEISYPLYIIHYPLIYLQLVWLQGHENAPLGQHIIIGVGLFVVSVSIAYAAYKLYDVPVREWLKNRLFVVSKKNGEQIQP</sequence>
<dbReference type="HOGENOM" id="CLU_005679_2_1_10"/>
<dbReference type="GO" id="GO:0016747">
    <property type="term" value="F:acyltransferase activity, transferring groups other than amino-acyl groups"/>
    <property type="evidence" value="ECO:0007669"/>
    <property type="project" value="InterPro"/>
</dbReference>
<dbReference type="RefSeq" id="WP_004368803.1">
    <property type="nucleotide sequence ID" value="NZ_GL833119.1"/>
</dbReference>
<gene>
    <name evidence="3" type="ORF">HMPREF0663_10144</name>
</gene>
<evidence type="ECO:0000259" key="2">
    <source>
        <dbReference type="Pfam" id="PF01757"/>
    </source>
</evidence>
<dbReference type="Pfam" id="PF01757">
    <property type="entry name" value="Acyl_transf_3"/>
    <property type="match status" value="1"/>
</dbReference>
<reference evidence="3" key="1">
    <citation type="submission" date="2011-01" db="EMBL/GenBank/DDBJ databases">
        <authorList>
            <person name="Muzny D."/>
            <person name="Qin X."/>
            <person name="Buhay C."/>
            <person name="Dugan-Rocha S."/>
            <person name="Ding Y."/>
            <person name="Chen G."/>
            <person name="Hawes A."/>
            <person name="Holder M."/>
            <person name="Jhangiani S."/>
            <person name="Johnson A."/>
            <person name="Khan Z."/>
            <person name="Li Z."/>
            <person name="Liu W."/>
            <person name="Liu X."/>
            <person name="Perez L."/>
            <person name="Shen H."/>
            <person name="Wang Q."/>
            <person name="Watt J."/>
            <person name="Xi L."/>
            <person name="Xin Y."/>
            <person name="Zhou J."/>
            <person name="Deng J."/>
            <person name="Jiang H."/>
            <person name="Liu Y."/>
            <person name="Qu J."/>
            <person name="Song X.-Z."/>
            <person name="Zhang L."/>
            <person name="Villasana D."/>
            <person name="Johnson A."/>
            <person name="Liu J."/>
            <person name="Liyanage D."/>
            <person name="Lorensuhewa L."/>
            <person name="Robinson T."/>
            <person name="Song A."/>
            <person name="Song B.-B."/>
            <person name="Dinh H."/>
            <person name="Thornton R."/>
            <person name="Coyle M."/>
            <person name="Francisco L."/>
            <person name="Jackson L."/>
            <person name="Javaid M."/>
            <person name="Korchina V."/>
            <person name="Kovar C."/>
            <person name="Mata R."/>
            <person name="Mathew T."/>
            <person name="Ngo R."/>
            <person name="Nguyen L."/>
            <person name="Nguyen N."/>
            <person name="Okwuonu G."/>
            <person name="Ongeri F."/>
            <person name="Pham C."/>
            <person name="Simmons D."/>
            <person name="Wilczek-Boney K."/>
            <person name="Hale W."/>
            <person name="Jakkamsetti A."/>
            <person name="Pham P."/>
            <person name="Ruth R."/>
            <person name="San Lucas F."/>
            <person name="Warren J."/>
            <person name="Zhang J."/>
            <person name="Zhao Z."/>
            <person name="Zhou C."/>
            <person name="Zhu D."/>
            <person name="Lee S."/>
            <person name="Bess C."/>
            <person name="Blankenburg K."/>
            <person name="Forbes L."/>
            <person name="Fu Q."/>
            <person name="Gubbala S."/>
            <person name="Hirani K."/>
            <person name="Jayaseelan J.C."/>
            <person name="Lara F."/>
            <person name="Munidasa M."/>
            <person name="Palculict T."/>
            <person name="Patil S."/>
            <person name="Pu L.-L."/>
            <person name="Saada N."/>
            <person name="Tang L."/>
            <person name="Weissenberger G."/>
            <person name="Zhu Y."/>
            <person name="Hemphill L."/>
            <person name="Shang Y."/>
            <person name="Youmans B."/>
            <person name="Ayvaz T."/>
            <person name="Ross M."/>
            <person name="Santibanez J."/>
            <person name="Aqrawi P."/>
            <person name="Gross S."/>
            <person name="Joshi V."/>
            <person name="Fowler G."/>
            <person name="Nazareth L."/>
            <person name="Reid J."/>
            <person name="Worley K."/>
            <person name="Petrosino J."/>
            <person name="Highlander S."/>
            <person name="Gibbs R."/>
        </authorList>
    </citation>
    <scope>NUCLEOTIDE SEQUENCE [LARGE SCALE GENOMIC DNA]</scope>
    <source>
        <strain evidence="3">ATCC 33269</strain>
    </source>
</reference>
<evidence type="ECO:0000313" key="3">
    <source>
        <dbReference type="EMBL" id="EFZ37775.1"/>
    </source>
</evidence>
<comment type="caution">
    <text evidence="3">The sequence shown here is derived from an EMBL/GenBank/DDBJ whole genome shotgun (WGS) entry which is preliminary data.</text>
</comment>
<feature type="transmembrane region" description="Helical" evidence="1">
    <location>
        <begin position="277"/>
        <end position="299"/>
    </location>
</feature>
<feature type="transmembrane region" description="Helical" evidence="1">
    <location>
        <begin position="88"/>
        <end position="107"/>
    </location>
</feature>
<feature type="transmembrane region" description="Helical" evidence="1">
    <location>
        <begin position="320"/>
        <end position="339"/>
    </location>
</feature>
<evidence type="ECO:0000313" key="4">
    <source>
        <dbReference type="Proteomes" id="UP000005580"/>
    </source>
</evidence>
<keyword evidence="1" id="KW-1133">Transmembrane helix</keyword>
<keyword evidence="4" id="KW-1185">Reference proteome</keyword>
<dbReference type="eggNOG" id="COG1835">
    <property type="taxonomic scope" value="Bacteria"/>
</dbReference>
<dbReference type="STRING" id="28134.SAMN05444288_0701"/>
<feature type="transmembrane region" description="Helical" evidence="1">
    <location>
        <begin position="50"/>
        <end position="68"/>
    </location>
</feature>
<name>E7RLZ4_9BACT</name>
<keyword evidence="3" id="KW-0012">Acyltransferase</keyword>
<feature type="transmembrane region" description="Helical" evidence="1">
    <location>
        <begin position="253"/>
        <end position="271"/>
    </location>
</feature>
<dbReference type="PANTHER" id="PTHR23028">
    <property type="entry name" value="ACETYLTRANSFERASE"/>
    <property type="match status" value="1"/>
</dbReference>
<dbReference type="EMBL" id="AEPE02000002">
    <property type="protein sequence ID" value="EFZ37775.1"/>
    <property type="molecule type" value="Genomic_DNA"/>
</dbReference>
<feature type="transmembrane region" description="Helical" evidence="1">
    <location>
        <begin position="222"/>
        <end position="241"/>
    </location>
</feature>
<keyword evidence="1" id="KW-0812">Transmembrane</keyword>
<feature type="transmembrane region" description="Helical" evidence="1">
    <location>
        <begin position="177"/>
        <end position="202"/>
    </location>
</feature>
<dbReference type="Proteomes" id="UP000005580">
    <property type="component" value="Unassembled WGS sequence"/>
</dbReference>
<keyword evidence="3" id="KW-0808">Transferase</keyword>
<dbReference type="AlphaFoldDB" id="E7RLZ4"/>
<evidence type="ECO:0000256" key="1">
    <source>
        <dbReference type="SAM" id="Phobius"/>
    </source>
</evidence>
<keyword evidence="1" id="KW-0472">Membrane</keyword>